<evidence type="ECO:0000313" key="5">
    <source>
        <dbReference type="Proteomes" id="UP001186944"/>
    </source>
</evidence>
<name>A0AA88YBW3_PINIB</name>
<evidence type="ECO:0000256" key="1">
    <source>
        <dbReference type="SAM" id="MobiDB-lite"/>
    </source>
</evidence>
<evidence type="ECO:0000256" key="2">
    <source>
        <dbReference type="SAM" id="Phobius"/>
    </source>
</evidence>
<accession>A0AA88YBW3</accession>
<dbReference type="AlphaFoldDB" id="A0AA88YBW3"/>
<keyword evidence="2" id="KW-1133">Transmembrane helix</keyword>
<evidence type="ECO:0008006" key="6">
    <source>
        <dbReference type="Google" id="ProtNLM"/>
    </source>
</evidence>
<comment type="caution">
    <text evidence="4">The sequence shown here is derived from an EMBL/GenBank/DDBJ whole genome shotgun (WGS) entry which is preliminary data.</text>
</comment>
<evidence type="ECO:0000313" key="4">
    <source>
        <dbReference type="EMBL" id="KAK3099010.1"/>
    </source>
</evidence>
<organism evidence="4 5">
    <name type="scientific">Pinctada imbricata</name>
    <name type="common">Atlantic pearl-oyster</name>
    <name type="synonym">Pinctada martensii</name>
    <dbReference type="NCBI Taxonomy" id="66713"/>
    <lineage>
        <taxon>Eukaryota</taxon>
        <taxon>Metazoa</taxon>
        <taxon>Spiralia</taxon>
        <taxon>Lophotrochozoa</taxon>
        <taxon>Mollusca</taxon>
        <taxon>Bivalvia</taxon>
        <taxon>Autobranchia</taxon>
        <taxon>Pteriomorphia</taxon>
        <taxon>Pterioida</taxon>
        <taxon>Pterioidea</taxon>
        <taxon>Pteriidae</taxon>
        <taxon>Pinctada</taxon>
    </lineage>
</organism>
<dbReference type="SUPFAM" id="SSF81321">
    <property type="entry name" value="Family A G protein-coupled receptor-like"/>
    <property type="match status" value="1"/>
</dbReference>
<proteinExistence type="predicted"/>
<keyword evidence="2" id="KW-0812">Transmembrane</keyword>
<sequence>MSPKRTTHAVVASLLAPLLTVWPMAVFHGPETRKTPYDGISDKLPVKRTISNTESVTSTSSIDDTKPKSGSATYPQQELDTNASYIETFEGSEVTTEFTNMDDSNVFIASGKVKNFKACQREARIKRLQRKFQGKGSTSDRSVIKTTTLMFCLISVLYIVSFLPSIVMEAMNALGLIYNEEEQSTMSKQLTVFANISHFLNGAFNPIIYLVFNRSFRLEILKMFI</sequence>
<feature type="chain" id="PRO_5041704000" description="G-protein coupled receptors family 1 profile domain-containing protein" evidence="3">
    <location>
        <begin position="24"/>
        <end position="225"/>
    </location>
</feature>
<dbReference type="Proteomes" id="UP001186944">
    <property type="component" value="Unassembled WGS sequence"/>
</dbReference>
<reference evidence="4" key="1">
    <citation type="submission" date="2019-08" db="EMBL/GenBank/DDBJ databases">
        <title>The improved chromosome-level genome for the pearl oyster Pinctada fucata martensii using PacBio sequencing and Hi-C.</title>
        <authorList>
            <person name="Zheng Z."/>
        </authorList>
    </citation>
    <scope>NUCLEOTIDE SEQUENCE</scope>
    <source>
        <strain evidence="4">ZZ-2019</strain>
        <tissue evidence="4">Adductor muscle</tissue>
    </source>
</reference>
<feature type="transmembrane region" description="Helical" evidence="2">
    <location>
        <begin position="190"/>
        <end position="212"/>
    </location>
</feature>
<feature type="transmembrane region" description="Helical" evidence="2">
    <location>
        <begin position="149"/>
        <end position="178"/>
    </location>
</feature>
<dbReference type="Gene3D" id="1.20.1070.10">
    <property type="entry name" value="Rhodopsin 7-helix transmembrane proteins"/>
    <property type="match status" value="1"/>
</dbReference>
<gene>
    <name evidence="4" type="ORF">FSP39_025246</name>
</gene>
<keyword evidence="5" id="KW-1185">Reference proteome</keyword>
<protein>
    <recommendedName>
        <fullName evidence="6">G-protein coupled receptors family 1 profile domain-containing protein</fullName>
    </recommendedName>
</protein>
<feature type="region of interest" description="Disordered" evidence="1">
    <location>
        <begin position="51"/>
        <end position="75"/>
    </location>
</feature>
<keyword evidence="2" id="KW-0472">Membrane</keyword>
<feature type="signal peptide" evidence="3">
    <location>
        <begin position="1"/>
        <end position="23"/>
    </location>
</feature>
<evidence type="ECO:0000256" key="3">
    <source>
        <dbReference type="SAM" id="SignalP"/>
    </source>
</evidence>
<keyword evidence="3" id="KW-0732">Signal</keyword>
<dbReference type="EMBL" id="VSWD01000007">
    <property type="protein sequence ID" value="KAK3099010.1"/>
    <property type="molecule type" value="Genomic_DNA"/>
</dbReference>